<protein>
    <submittedName>
        <fullName evidence="1">NUDIX hydrolase</fullName>
    </submittedName>
</protein>
<dbReference type="RefSeq" id="WP_201652957.1">
    <property type="nucleotide sequence ID" value="NZ_JAEQNC010000002.1"/>
</dbReference>
<gene>
    <name evidence="1" type="ORF">JJB09_03085</name>
</gene>
<comment type="caution">
    <text evidence="1">The sequence shown here is derived from an EMBL/GenBank/DDBJ whole genome shotgun (WGS) entry which is preliminary data.</text>
</comment>
<proteinExistence type="predicted"/>
<dbReference type="SUPFAM" id="SSF55811">
    <property type="entry name" value="Nudix"/>
    <property type="match status" value="1"/>
</dbReference>
<dbReference type="AlphaFoldDB" id="A0A937CNS3"/>
<evidence type="ECO:0000313" key="2">
    <source>
        <dbReference type="Proteomes" id="UP000633219"/>
    </source>
</evidence>
<organism evidence="1 2">
    <name type="scientific">Rhizobium setariae</name>
    <dbReference type="NCBI Taxonomy" id="2801340"/>
    <lineage>
        <taxon>Bacteria</taxon>
        <taxon>Pseudomonadati</taxon>
        <taxon>Pseudomonadota</taxon>
        <taxon>Alphaproteobacteria</taxon>
        <taxon>Hyphomicrobiales</taxon>
        <taxon>Rhizobiaceae</taxon>
        <taxon>Rhizobium/Agrobacterium group</taxon>
        <taxon>Rhizobium</taxon>
    </lineage>
</organism>
<keyword evidence="1" id="KW-0378">Hydrolase</keyword>
<dbReference type="Proteomes" id="UP000633219">
    <property type="component" value="Unassembled WGS sequence"/>
</dbReference>
<keyword evidence="2" id="KW-1185">Reference proteome</keyword>
<dbReference type="InterPro" id="IPR015797">
    <property type="entry name" value="NUDIX_hydrolase-like_dom_sf"/>
</dbReference>
<dbReference type="EMBL" id="JAEQNC010000002">
    <property type="protein sequence ID" value="MBL0371002.1"/>
    <property type="molecule type" value="Genomic_DNA"/>
</dbReference>
<evidence type="ECO:0000313" key="1">
    <source>
        <dbReference type="EMBL" id="MBL0371002.1"/>
    </source>
</evidence>
<sequence>MFEDQSFSIPVDQIECRLSGDFHLHAAVEEIRKSNWEVLRTNRPSAFDGVLLRMASHQLEGGRLTLSTSRTSFSAYMATRHPEFYVENTKAARADPLGLTAIVLTADDHVIVTKRSLTADQNPGGLYFVGGYAWPGASDGLVDLFNEAAREIEEEIAVVDIARFASFAIGLAYDPVFCHPELFLLMPSKSTAANILTAAEHAPDRNEASQLLAYPITDILDENGPLVSMPKTWSFIKARHFLHQHLI</sequence>
<reference evidence="1" key="1">
    <citation type="submission" date="2021-01" db="EMBL/GenBank/DDBJ databases">
        <title>Rhizobium sp. strain KVB221 16S ribosomal RNA gene Genome sequencing and assembly.</title>
        <authorList>
            <person name="Kang M."/>
        </authorList>
    </citation>
    <scope>NUCLEOTIDE SEQUENCE</scope>
    <source>
        <strain evidence="1">KVB221</strain>
    </source>
</reference>
<accession>A0A937CNS3</accession>
<name>A0A937CNS3_9HYPH</name>
<dbReference type="GO" id="GO:0016787">
    <property type="term" value="F:hydrolase activity"/>
    <property type="evidence" value="ECO:0007669"/>
    <property type="project" value="UniProtKB-KW"/>
</dbReference>